<dbReference type="PANTHER" id="PTHR14614:SF156">
    <property type="entry name" value="PROTEIN-LYSINE N-METHYLTRANSFERASE EFM2"/>
    <property type="match status" value="1"/>
</dbReference>
<evidence type="ECO:0008006" key="3">
    <source>
        <dbReference type="Google" id="ProtNLM"/>
    </source>
</evidence>
<dbReference type="GO" id="GO:0008757">
    <property type="term" value="F:S-adenosylmethionine-dependent methyltransferase activity"/>
    <property type="evidence" value="ECO:0007669"/>
    <property type="project" value="UniProtKB-ARBA"/>
</dbReference>
<dbReference type="RefSeq" id="XP_033595626.1">
    <property type="nucleotide sequence ID" value="XM_033747697.1"/>
</dbReference>
<accession>A0A6A6VSP3</accession>
<evidence type="ECO:0000313" key="1">
    <source>
        <dbReference type="EMBL" id="KAF2753175.1"/>
    </source>
</evidence>
<name>A0A6A6VSP3_9PEZI</name>
<sequence length="364" mass="40371">MGQGNVADNAEQLHVFDLPQLYTKPSADILLQTLGLLTSAPPSWECSDSEDYSDDYVISTRRRRSIVSGQPVPSMSVSNDGVPRYLTGIISSNLDWILDEKAKELIWEQASLRLSERSGRSAMPAMTRKFRIPSVEHSTEIAIHEPALTADNLGLKTWASSYQLARRLRRIAIPSELHGSWALELGAGTGLVGISASATLGWRVCLTDLPDIVSNLQRNVDANVNAIDGCRGQACVGVLDWTKPETLTLQCVHDVNTKDAAELPTMRFGVVLVADALYSSDHPRLLVNAIIARLLPDKNARVIVELPLREAFCAERDEFKERMADIELVIIDQGQETGYDDWGWTGDAKSRDEVRCWWSIWGRS</sequence>
<dbReference type="Proteomes" id="UP000799437">
    <property type="component" value="Unassembled WGS sequence"/>
</dbReference>
<dbReference type="SUPFAM" id="SSF53335">
    <property type="entry name" value="S-adenosyl-L-methionine-dependent methyltransferases"/>
    <property type="match status" value="1"/>
</dbReference>
<dbReference type="PANTHER" id="PTHR14614">
    <property type="entry name" value="HEPATOCELLULAR CARCINOMA-ASSOCIATED ANTIGEN"/>
    <property type="match status" value="1"/>
</dbReference>
<dbReference type="EMBL" id="ML996586">
    <property type="protein sequence ID" value="KAF2753175.1"/>
    <property type="molecule type" value="Genomic_DNA"/>
</dbReference>
<reference evidence="1" key="1">
    <citation type="journal article" date="2020" name="Stud. Mycol.">
        <title>101 Dothideomycetes genomes: a test case for predicting lifestyles and emergence of pathogens.</title>
        <authorList>
            <person name="Haridas S."/>
            <person name="Albert R."/>
            <person name="Binder M."/>
            <person name="Bloem J."/>
            <person name="Labutti K."/>
            <person name="Salamov A."/>
            <person name="Andreopoulos B."/>
            <person name="Baker S."/>
            <person name="Barry K."/>
            <person name="Bills G."/>
            <person name="Bluhm B."/>
            <person name="Cannon C."/>
            <person name="Castanera R."/>
            <person name="Culley D."/>
            <person name="Daum C."/>
            <person name="Ezra D."/>
            <person name="Gonzalez J."/>
            <person name="Henrissat B."/>
            <person name="Kuo A."/>
            <person name="Liang C."/>
            <person name="Lipzen A."/>
            <person name="Lutzoni F."/>
            <person name="Magnuson J."/>
            <person name="Mondo S."/>
            <person name="Nolan M."/>
            <person name="Ohm R."/>
            <person name="Pangilinan J."/>
            <person name="Park H.-J."/>
            <person name="Ramirez L."/>
            <person name="Alfaro M."/>
            <person name="Sun H."/>
            <person name="Tritt A."/>
            <person name="Yoshinaga Y."/>
            <person name="Zwiers L.-H."/>
            <person name="Turgeon B."/>
            <person name="Goodwin S."/>
            <person name="Spatafora J."/>
            <person name="Crous P."/>
            <person name="Grigoriev I."/>
        </authorList>
    </citation>
    <scope>NUCLEOTIDE SEQUENCE</scope>
    <source>
        <strain evidence="1">CBS 121739</strain>
    </source>
</reference>
<dbReference type="InterPro" id="IPR019410">
    <property type="entry name" value="Methyltransf_16"/>
</dbReference>
<keyword evidence="2" id="KW-1185">Reference proteome</keyword>
<evidence type="ECO:0000313" key="2">
    <source>
        <dbReference type="Proteomes" id="UP000799437"/>
    </source>
</evidence>
<protein>
    <recommendedName>
        <fullName evidence="3">Glucose-inducible SAM-dependent methyltransferase Rrg1</fullName>
    </recommendedName>
</protein>
<dbReference type="OrthoDB" id="433955at2759"/>
<dbReference type="Gene3D" id="3.40.50.150">
    <property type="entry name" value="Vaccinia Virus protein VP39"/>
    <property type="match status" value="1"/>
</dbReference>
<dbReference type="InterPro" id="IPR029063">
    <property type="entry name" value="SAM-dependent_MTases_sf"/>
</dbReference>
<dbReference type="Pfam" id="PF10294">
    <property type="entry name" value="Methyltransf_16"/>
    <property type="match status" value="1"/>
</dbReference>
<dbReference type="GeneID" id="54488751"/>
<gene>
    <name evidence="1" type="ORF">EJ05DRAFT_505364</name>
</gene>
<proteinExistence type="predicted"/>
<dbReference type="AlphaFoldDB" id="A0A6A6VSP3"/>
<dbReference type="GO" id="GO:0005829">
    <property type="term" value="C:cytosol"/>
    <property type="evidence" value="ECO:0007669"/>
    <property type="project" value="TreeGrafter"/>
</dbReference>
<organism evidence="1 2">
    <name type="scientific">Pseudovirgaria hyperparasitica</name>
    <dbReference type="NCBI Taxonomy" id="470096"/>
    <lineage>
        <taxon>Eukaryota</taxon>
        <taxon>Fungi</taxon>
        <taxon>Dikarya</taxon>
        <taxon>Ascomycota</taxon>
        <taxon>Pezizomycotina</taxon>
        <taxon>Dothideomycetes</taxon>
        <taxon>Dothideomycetes incertae sedis</taxon>
        <taxon>Acrospermales</taxon>
        <taxon>Acrospermaceae</taxon>
        <taxon>Pseudovirgaria</taxon>
    </lineage>
</organism>